<sequence>MSANKGILHTYSELNKQQPLLFVPNHGQAETNVSFVAEKLGYYVGISAREVSLTLCKPNENWIGLHLSRRFIDAAPNATVEGLEKESGSFHYFMGTRAASRFMNLPPYRKVICRELWPGIDVVIHEGAQSLKYDWIVRPNGRTEAIRMSCEGCIDMGLDENGSLIIDTEFGLLAESKPTACQIKSSESIPVSCHYRICQEPDGRKSIGFQFPEGYDKELELVIRSS</sequence>
<dbReference type="KEGG" id="cheb:HH215_25015"/>
<dbReference type="AlphaFoldDB" id="A0A7Z2VND6"/>
<name>A0A7Z2VND6_9BACL</name>
<protein>
    <recommendedName>
        <fullName evidence="1">DUF7948 domain-containing protein</fullName>
    </recommendedName>
</protein>
<reference evidence="2 3" key="1">
    <citation type="submission" date="2020-04" db="EMBL/GenBank/DDBJ databases">
        <title>Genome sequencing of novel species.</title>
        <authorList>
            <person name="Heo J."/>
            <person name="Kim S.-J."/>
            <person name="Kim J.-S."/>
            <person name="Hong S.-B."/>
            <person name="Kwon S.-W."/>
        </authorList>
    </citation>
    <scope>NUCLEOTIDE SEQUENCE [LARGE SCALE GENOMIC DNA]</scope>
    <source>
        <strain evidence="2 3">MFER-1</strain>
    </source>
</reference>
<dbReference type="Proteomes" id="UP000502248">
    <property type="component" value="Chromosome"/>
</dbReference>
<evidence type="ECO:0000313" key="3">
    <source>
        <dbReference type="Proteomes" id="UP000502248"/>
    </source>
</evidence>
<organism evidence="2 3">
    <name type="scientific">Cohnella herbarum</name>
    <dbReference type="NCBI Taxonomy" id="2728023"/>
    <lineage>
        <taxon>Bacteria</taxon>
        <taxon>Bacillati</taxon>
        <taxon>Bacillota</taxon>
        <taxon>Bacilli</taxon>
        <taxon>Bacillales</taxon>
        <taxon>Paenibacillaceae</taxon>
        <taxon>Cohnella</taxon>
    </lineage>
</organism>
<feature type="domain" description="DUF7948" evidence="1">
    <location>
        <begin position="22"/>
        <end position="223"/>
    </location>
</feature>
<dbReference type="Pfam" id="PF25778">
    <property type="entry name" value="DUF7948"/>
    <property type="match status" value="1"/>
</dbReference>
<dbReference type="InterPro" id="IPR057708">
    <property type="entry name" value="DUF7948"/>
</dbReference>
<evidence type="ECO:0000259" key="1">
    <source>
        <dbReference type="Pfam" id="PF25778"/>
    </source>
</evidence>
<dbReference type="EMBL" id="CP051680">
    <property type="protein sequence ID" value="QJD86114.1"/>
    <property type="molecule type" value="Genomic_DNA"/>
</dbReference>
<evidence type="ECO:0000313" key="2">
    <source>
        <dbReference type="EMBL" id="QJD86114.1"/>
    </source>
</evidence>
<proteinExistence type="predicted"/>
<gene>
    <name evidence="2" type="ORF">HH215_25015</name>
</gene>
<keyword evidence="3" id="KW-1185">Reference proteome</keyword>
<dbReference type="RefSeq" id="WP_169282366.1">
    <property type="nucleotide sequence ID" value="NZ_CP051680.1"/>
</dbReference>
<accession>A0A7Z2VND6</accession>